<dbReference type="GO" id="GO:0047884">
    <property type="term" value="F:FAD diphosphatase activity"/>
    <property type="evidence" value="ECO:0007669"/>
    <property type="project" value="TreeGrafter"/>
</dbReference>
<feature type="domain" description="MoaB/Mog" evidence="1">
    <location>
        <begin position="12"/>
        <end position="184"/>
    </location>
</feature>
<comment type="caution">
    <text evidence="2">The sequence shown here is derived from an EMBL/GenBank/DDBJ whole genome shotgun (WGS) entry which is preliminary data.</text>
</comment>
<dbReference type="PANTHER" id="PTHR47675">
    <property type="entry name" value="MOLYBDOPTERIN BINDING DOMAIN PROTEIN (AFU_ORTHOLOGUE AFUA_5G11210)"/>
    <property type="match status" value="1"/>
</dbReference>
<dbReference type="InterPro" id="IPR036425">
    <property type="entry name" value="MoaB/Mog-like_dom_sf"/>
</dbReference>
<accession>A0AAV5RII6</accession>
<reference evidence="2 3" key="1">
    <citation type="journal article" date="2023" name="Elife">
        <title>Identification of key yeast species and microbe-microbe interactions impacting larval growth of Drosophila in the wild.</title>
        <authorList>
            <person name="Mure A."/>
            <person name="Sugiura Y."/>
            <person name="Maeda R."/>
            <person name="Honda K."/>
            <person name="Sakurai N."/>
            <person name="Takahashi Y."/>
            <person name="Watada M."/>
            <person name="Katoh T."/>
            <person name="Gotoh A."/>
            <person name="Gotoh Y."/>
            <person name="Taniguchi I."/>
            <person name="Nakamura K."/>
            <person name="Hayashi T."/>
            <person name="Katayama T."/>
            <person name="Uemura T."/>
            <person name="Hattori Y."/>
        </authorList>
    </citation>
    <scope>NUCLEOTIDE SEQUENCE [LARGE SCALE GENOMIC DNA]</scope>
    <source>
        <strain evidence="2 3">SB-73</strain>
    </source>
</reference>
<protein>
    <submittedName>
        <fullName evidence="2">Fpy1 protein</fullName>
    </submittedName>
</protein>
<gene>
    <name evidence="2" type="ORF">DASB73_012870</name>
</gene>
<proteinExistence type="predicted"/>
<evidence type="ECO:0000313" key="3">
    <source>
        <dbReference type="Proteomes" id="UP001362899"/>
    </source>
</evidence>
<dbReference type="InterPro" id="IPR001453">
    <property type="entry name" value="MoaB/Mog_dom"/>
</dbReference>
<dbReference type="Pfam" id="PF24102">
    <property type="entry name" value="FLAD1_M"/>
    <property type="match status" value="1"/>
</dbReference>
<organism evidence="2 3">
    <name type="scientific">Starmerella bacillaris</name>
    <name type="common">Yeast</name>
    <name type="synonym">Candida zemplinina</name>
    <dbReference type="NCBI Taxonomy" id="1247836"/>
    <lineage>
        <taxon>Eukaryota</taxon>
        <taxon>Fungi</taxon>
        <taxon>Dikarya</taxon>
        <taxon>Ascomycota</taxon>
        <taxon>Saccharomycotina</taxon>
        <taxon>Dipodascomycetes</taxon>
        <taxon>Dipodascales</taxon>
        <taxon>Trichomonascaceae</taxon>
        <taxon>Starmerella</taxon>
    </lineage>
</organism>
<dbReference type="AlphaFoldDB" id="A0AAV5RII6"/>
<dbReference type="InterPro" id="IPR056596">
    <property type="entry name" value="FLAD1_M"/>
</dbReference>
<dbReference type="SMART" id="SM00852">
    <property type="entry name" value="MoCF_biosynth"/>
    <property type="match status" value="1"/>
</dbReference>
<dbReference type="SUPFAM" id="SSF53218">
    <property type="entry name" value="Molybdenum cofactor biosynthesis proteins"/>
    <property type="match status" value="1"/>
</dbReference>
<dbReference type="Pfam" id="PF00994">
    <property type="entry name" value="MoCF_biosynth"/>
    <property type="match status" value="1"/>
</dbReference>
<evidence type="ECO:0000259" key="1">
    <source>
        <dbReference type="SMART" id="SM00852"/>
    </source>
</evidence>
<dbReference type="Proteomes" id="UP001362899">
    <property type="component" value="Unassembled WGS sequence"/>
</dbReference>
<dbReference type="GO" id="GO:0042726">
    <property type="term" value="P:flavin-containing compound metabolic process"/>
    <property type="evidence" value="ECO:0007669"/>
    <property type="project" value="TreeGrafter"/>
</dbReference>
<name>A0AAV5RII6_STABA</name>
<dbReference type="CDD" id="cd00885">
    <property type="entry name" value="cinA"/>
    <property type="match status" value="1"/>
</dbReference>
<keyword evidence="3" id="KW-1185">Reference proteome</keyword>
<dbReference type="PANTHER" id="PTHR47675:SF1">
    <property type="entry name" value="MOLYBDOPTERIN BINDING DOMAIN PROTEIN (AFU_ORTHOLOGUE AFUA_5G11210)"/>
    <property type="match status" value="1"/>
</dbReference>
<sequence length="273" mass="30302">MTGQPAPIKQAAILIIGDEVLNGKIKDTNSQYFADFCFKNGIELRRIGVVPDETEDIVAVLNEYRSRYDFIVTTGGIGPTHDDITYESVAKAFDLPLALNEETVDKMNAIAKHPPNAKSPDSSELKAQLRMAIFPKGPTVVPNFVTDDLWVPVVSIDSQVYIFPGIPALFVKLLEGLKPLIESRIQSSKLCRHFISTTSVESVLAPLLSDIQERYRAQNIKVGSYPHYHDERNTISILGPVENEPAIKEMIKELIEQVDHGKEISAEEEALST</sequence>
<dbReference type="Gene3D" id="3.40.980.10">
    <property type="entry name" value="MoaB/Mog-like domain"/>
    <property type="match status" value="1"/>
</dbReference>
<evidence type="ECO:0000313" key="2">
    <source>
        <dbReference type="EMBL" id="GMM50329.1"/>
    </source>
</evidence>
<dbReference type="EMBL" id="BTGC01000003">
    <property type="protein sequence ID" value="GMM50329.1"/>
    <property type="molecule type" value="Genomic_DNA"/>
</dbReference>